<evidence type="ECO:0000313" key="12">
    <source>
        <dbReference type="Proteomes" id="UP001210609"/>
    </source>
</evidence>
<dbReference type="Proteomes" id="UP000429552">
    <property type="component" value="Unassembled WGS sequence"/>
</dbReference>
<evidence type="ECO:0000256" key="5">
    <source>
        <dbReference type="ARBA" id="ARBA00022777"/>
    </source>
</evidence>
<dbReference type="GO" id="GO:0004673">
    <property type="term" value="F:protein histidine kinase activity"/>
    <property type="evidence" value="ECO:0007669"/>
    <property type="project" value="UniProtKB-EC"/>
</dbReference>
<dbReference type="InterPro" id="IPR050428">
    <property type="entry name" value="TCS_sensor_his_kinase"/>
</dbReference>
<name>A0A640T9C8_STRNI</name>
<dbReference type="PANTHER" id="PTHR45436">
    <property type="entry name" value="SENSOR HISTIDINE KINASE YKOH"/>
    <property type="match status" value="1"/>
</dbReference>
<evidence type="ECO:0000256" key="2">
    <source>
        <dbReference type="ARBA" id="ARBA00012438"/>
    </source>
</evidence>
<dbReference type="EMBL" id="BLIP01000001">
    <property type="protein sequence ID" value="GFE20359.1"/>
    <property type="molecule type" value="Genomic_DNA"/>
</dbReference>
<dbReference type="PANTHER" id="PTHR45436:SF5">
    <property type="entry name" value="SENSOR HISTIDINE KINASE TRCS"/>
    <property type="match status" value="1"/>
</dbReference>
<dbReference type="RefSeq" id="WP_159484463.1">
    <property type="nucleotide sequence ID" value="NZ_BLIP01000001.1"/>
</dbReference>
<reference evidence="9 11" key="1">
    <citation type="submission" date="2019-12" db="EMBL/GenBank/DDBJ databases">
        <title>Whole genome shotgun sequence of Streptomyces libani subsp. libani NBRC 13452.</title>
        <authorList>
            <person name="Ichikawa N."/>
            <person name="Kimura A."/>
            <person name="Kitahashi Y."/>
            <person name="Komaki H."/>
            <person name="Tamura T."/>
        </authorList>
    </citation>
    <scope>NUCLEOTIDE SEQUENCE [LARGE SCALE GENOMIC DNA]</scope>
    <source>
        <strain evidence="9 11">NBRC 13452</strain>
    </source>
</reference>
<keyword evidence="4" id="KW-0808">Transferase</keyword>
<dbReference type="EMBL" id="CP114202">
    <property type="protein sequence ID" value="WAT95180.1"/>
    <property type="molecule type" value="Genomic_DNA"/>
</dbReference>
<dbReference type="GO" id="GO:0005524">
    <property type="term" value="F:ATP binding"/>
    <property type="evidence" value="ECO:0007669"/>
    <property type="project" value="UniProtKB-KW"/>
</dbReference>
<evidence type="ECO:0000256" key="6">
    <source>
        <dbReference type="SAM" id="Coils"/>
    </source>
</evidence>
<dbReference type="AlphaFoldDB" id="A0A640T9C8"/>
<dbReference type="InterPro" id="IPR003594">
    <property type="entry name" value="HATPase_dom"/>
</dbReference>
<feature type="region of interest" description="Disordered" evidence="7">
    <location>
        <begin position="339"/>
        <end position="424"/>
    </location>
</feature>
<dbReference type="InterPro" id="IPR036890">
    <property type="entry name" value="HATPase_C_sf"/>
</dbReference>
<evidence type="ECO:0000256" key="3">
    <source>
        <dbReference type="ARBA" id="ARBA00022553"/>
    </source>
</evidence>
<dbReference type="Pfam" id="PF02518">
    <property type="entry name" value="HATPase_c"/>
    <property type="match status" value="1"/>
</dbReference>
<feature type="region of interest" description="Disordered" evidence="7">
    <location>
        <begin position="290"/>
        <end position="320"/>
    </location>
</feature>
<evidence type="ECO:0000256" key="1">
    <source>
        <dbReference type="ARBA" id="ARBA00000085"/>
    </source>
</evidence>
<dbReference type="SUPFAM" id="SSF55874">
    <property type="entry name" value="ATPase domain of HSP90 chaperone/DNA topoisomerase II/histidine kinase"/>
    <property type="match status" value="1"/>
</dbReference>
<organism evidence="9 11">
    <name type="scientific">Streptomyces nigrescens</name>
    <dbReference type="NCBI Taxonomy" id="1920"/>
    <lineage>
        <taxon>Bacteria</taxon>
        <taxon>Bacillati</taxon>
        <taxon>Actinomycetota</taxon>
        <taxon>Actinomycetes</taxon>
        <taxon>Kitasatosporales</taxon>
        <taxon>Streptomycetaceae</taxon>
        <taxon>Streptomyces</taxon>
    </lineage>
</organism>
<comment type="catalytic activity">
    <reaction evidence="1">
        <text>ATP + protein L-histidine = ADP + protein N-phospho-L-histidine.</text>
        <dbReference type="EC" id="2.7.13.3"/>
    </reaction>
</comment>
<dbReference type="Proteomes" id="UP001210609">
    <property type="component" value="Chromosome"/>
</dbReference>
<feature type="compositionally biased region" description="Pro residues" evidence="7">
    <location>
        <begin position="301"/>
        <end position="320"/>
    </location>
</feature>
<evidence type="ECO:0000256" key="7">
    <source>
        <dbReference type="SAM" id="MobiDB-lite"/>
    </source>
</evidence>
<keyword evidence="3" id="KW-0597">Phosphoprotein</keyword>
<keyword evidence="6" id="KW-0175">Coiled coil</keyword>
<sequence>MTQYFQDPAFWGLIAGTPVAATAIIRGRMKITELRKEKVELKQHYANLEDHYTEAVEEAKDRAEEATKTTLKAAMRTLQGLASEQQLAISKLQETYGEHKILQDLLDIDHMNSQFARRAQSIAVLCDGWLGRRRNNASLYDVVRSAKGRIRHFTRVEIRSQSNFAIVSRAVEPVALVLAELLDNATSYSAPETMIEINIRPVPKGVCIVVDDAGVGMNEEEKARAAQLLSSENSASVSSLGNPPQFGFTVMGVLAARYGFSVSVDSTSPYGGVRAVVLLPDDLLTSLHEPEESPAVAASAPLPPENPPGQPAYGTPEPPVPGYPAAGYPAAGYPAAGYPAPGPAPLGQPADPRPVPETTAGGLPKRRRRGAISIVPTDAPTESESTETPARDSARAASVMGAFQRGTQSGRRSTNASNEGPEVQ</sequence>
<dbReference type="Gene3D" id="3.30.565.10">
    <property type="entry name" value="Histidine kinase-like ATPase, C-terminal domain"/>
    <property type="match status" value="1"/>
</dbReference>
<evidence type="ECO:0000313" key="9">
    <source>
        <dbReference type="EMBL" id="GFE20359.1"/>
    </source>
</evidence>
<keyword evidence="10" id="KW-0547">Nucleotide-binding</keyword>
<accession>A0A640T9C8</accession>
<protein>
    <recommendedName>
        <fullName evidence="2">histidine kinase</fullName>
        <ecNumber evidence="2">2.7.13.3</ecNumber>
    </recommendedName>
</protein>
<feature type="compositionally biased region" description="Polar residues" evidence="7">
    <location>
        <begin position="405"/>
        <end position="418"/>
    </location>
</feature>
<keyword evidence="12" id="KW-1185">Reference proteome</keyword>
<reference evidence="10 12" key="2">
    <citation type="submission" date="2022-12" db="EMBL/GenBank/DDBJ databases">
        <authorList>
            <person name="Ruckert C."/>
            <person name="Busche T."/>
            <person name="Kalinowski J."/>
            <person name="Wittmann C."/>
        </authorList>
    </citation>
    <scope>NUCLEOTIDE SEQUENCE [LARGE SCALE GENOMIC DNA]</scope>
    <source>
        <strain evidence="10 12">DSM 40555</strain>
    </source>
</reference>
<feature type="domain" description="Histidine kinase/HSP90-like ATPase" evidence="8">
    <location>
        <begin position="174"/>
        <end position="281"/>
    </location>
</feature>
<dbReference type="EC" id="2.7.13.3" evidence="2"/>
<evidence type="ECO:0000313" key="10">
    <source>
        <dbReference type="EMBL" id="WAT95180.1"/>
    </source>
</evidence>
<keyword evidence="10" id="KW-0067">ATP-binding</keyword>
<evidence type="ECO:0000259" key="8">
    <source>
        <dbReference type="Pfam" id="PF02518"/>
    </source>
</evidence>
<feature type="coiled-coil region" evidence="6">
    <location>
        <begin position="31"/>
        <end position="69"/>
    </location>
</feature>
<evidence type="ECO:0000313" key="11">
    <source>
        <dbReference type="Proteomes" id="UP000429552"/>
    </source>
</evidence>
<gene>
    <name evidence="9" type="ORF">Sliba_08120</name>
    <name evidence="10" type="ORF">STRLI_000868</name>
</gene>
<proteinExistence type="predicted"/>
<keyword evidence="5 9" id="KW-0418">Kinase</keyword>
<feature type="compositionally biased region" description="Pro residues" evidence="7">
    <location>
        <begin position="340"/>
        <end position="355"/>
    </location>
</feature>
<dbReference type="GO" id="GO:0000160">
    <property type="term" value="P:phosphorelay signal transduction system"/>
    <property type="evidence" value="ECO:0007669"/>
    <property type="project" value="TreeGrafter"/>
</dbReference>
<evidence type="ECO:0000256" key="4">
    <source>
        <dbReference type="ARBA" id="ARBA00022679"/>
    </source>
</evidence>
<dbReference type="GO" id="GO:0005886">
    <property type="term" value="C:plasma membrane"/>
    <property type="evidence" value="ECO:0007669"/>
    <property type="project" value="TreeGrafter"/>
</dbReference>